<proteinExistence type="predicted"/>
<protein>
    <submittedName>
        <fullName evidence="5">Phosphoribosyl-dephospho-CoA transferase</fullName>
        <ecNumber evidence="5">2.7.7.66</ecNumber>
    </submittedName>
</protein>
<organism evidence="5 6">
    <name type="scientific">Mesorhizobium sangaii</name>
    <dbReference type="NCBI Taxonomy" id="505389"/>
    <lineage>
        <taxon>Bacteria</taxon>
        <taxon>Pseudomonadati</taxon>
        <taxon>Pseudomonadota</taxon>
        <taxon>Alphaproteobacteria</taxon>
        <taxon>Hyphomicrobiales</taxon>
        <taxon>Phyllobacteriaceae</taxon>
        <taxon>Mesorhizobium</taxon>
    </lineage>
</organism>
<name>A0A841PRU9_9HYPH</name>
<sequence length="226" mass="25092">MNSHFKHCERPMRRHDLIFVGPAAWRSLMLTRSDVAANELVSSWVDRGWPLIRRRAMPGEGHGVPLGLALPYFAGKKRFSFLMQHEDILSKSPPPSLRSAGLSAPRAWRPTLAKLEDIASRHRVEARVFGSLALAVVTGLDYLTDRSDLDLLLQVNRDTDLSRLTADLARIEAAAPMRLDGELIRQDGAAANWRELHAGPREVLVKTVSDVALLDARFFLSGGMPA</sequence>
<dbReference type="NCBIfam" id="TIGR03135">
    <property type="entry name" value="malonate_mdcG"/>
    <property type="match status" value="1"/>
</dbReference>
<dbReference type="EMBL" id="JACHEF010000006">
    <property type="protein sequence ID" value="MBB6412802.1"/>
    <property type="molecule type" value="Genomic_DNA"/>
</dbReference>
<gene>
    <name evidence="5" type="ORF">HNQ71_005494</name>
</gene>
<dbReference type="Pfam" id="PF20866">
    <property type="entry name" value="MdcG_N"/>
    <property type="match status" value="1"/>
</dbReference>
<dbReference type="GO" id="GO:0016779">
    <property type="term" value="F:nucleotidyltransferase activity"/>
    <property type="evidence" value="ECO:0007669"/>
    <property type="project" value="UniProtKB-KW"/>
</dbReference>
<reference evidence="5 6" key="1">
    <citation type="submission" date="2020-08" db="EMBL/GenBank/DDBJ databases">
        <title>Genomic Encyclopedia of Type Strains, Phase IV (KMG-IV): sequencing the most valuable type-strain genomes for metagenomic binning, comparative biology and taxonomic classification.</title>
        <authorList>
            <person name="Goeker M."/>
        </authorList>
    </citation>
    <scope>NUCLEOTIDE SEQUENCE [LARGE SCALE GENOMIC DNA]</scope>
    <source>
        <strain evidence="5 6">DSM 100039</strain>
    </source>
</reference>
<feature type="domain" description="Phosphoribosyl-dephospho-CoA transferase MdcG N-terminal" evidence="4">
    <location>
        <begin position="13"/>
        <end position="94"/>
    </location>
</feature>
<evidence type="ECO:0000256" key="1">
    <source>
        <dbReference type="ARBA" id="ARBA00022679"/>
    </source>
</evidence>
<dbReference type="InterPro" id="IPR048903">
    <property type="entry name" value="MdcG_N"/>
</dbReference>
<accession>A0A841PRU9</accession>
<keyword evidence="2 5" id="KW-0548">Nucleotidyltransferase</keyword>
<keyword evidence="1 5" id="KW-0808">Transferase</keyword>
<evidence type="ECO:0000256" key="2">
    <source>
        <dbReference type="ARBA" id="ARBA00022695"/>
    </source>
</evidence>
<dbReference type="InterPro" id="IPR049180">
    <property type="entry name" value="MdcG_C"/>
</dbReference>
<evidence type="ECO:0000259" key="3">
    <source>
        <dbReference type="Pfam" id="PF10620"/>
    </source>
</evidence>
<evidence type="ECO:0000313" key="6">
    <source>
        <dbReference type="Proteomes" id="UP000556329"/>
    </source>
</evidence>
<dbReference type="AlphaFoldDB" id="A0A841PRU9"/>
<evidence type="ECO:0000313" key="5">
    <source>
        <dbReference type="EMBL" id="MBB6412802.1"/>
    </source>
</evidence>
<dbReference type="EC" id="2.7.7.66" evidence="5"/>
<keyword evidence="6" id="KW-1185">Reference proteome</keyword>
<comment type="caution">
    <text evidence="5">The sequence shown here is derived from an EMBL/GenBank/DDBJ whole genome shotgun (WGS) entry which is preliminary data.</text>
</comment>
<dbReference type="InterPro" id="IPR017557">
    <property type="entry name" value="Holo-ACP_synthase"/>
</dbReference>
<feature type="domain" description="Phosphoribosyl-dephospho-CoA transferase MdcG C-terminal" evidence="3">
    <location>
        <begin position="98"/>
        <end position="215"/>
    </location>
</feature>
<evidence type="ECO:0000259" key="4">
    <source>
        <dbReference type="Pfam" id="PF20866"/>
    </source>
</evidence>
<dbReference type="Proteomes" id="UP000556329">
    <property type="component" value="Unassembled WGS sequence"/>
</dbReference>
<dbReference type="Pfam" id="PF10620">
    <property type="entry name" value="MdcG"/>
    <property type="match status" value="1"/>
</dbReference>